<name>A0A291IR59_9MOLU</name>
<evidence type="ECO:0000313" key="2">
    <source>
        <dbReference type="Proteomes" id="UP000232227"/>
    </source>
</evidence>
<dbReference type="AlphaFoldDB" id="A0A291IR59"/>
<evidence type="ECO:0000313" key="1">
    <source>
        <dbReference type="EMBL" id="ATG97240.1"/>
    </source>
</evidence>
<dbReference type="Proteomes" id="UP000232227">
    <property type="component" value="Chromosome"/>
</dbReference>
<sequence length="73" mass="8436">MKKITFNVIPLTTEKAAKKIGCKLKWGTCFAIKNFKVDLPARNISFEYNEKRTTPAKLKAKIEKMKYTVNQVK</sequence>
<dbReference type="GO" id="GO:0046872">
    <property type="term" value="F:metal ion binding"/>
    <property type="evidence" value="ECO:0007669"/>
    <property type="project" value="InterPro"/>
</dbReference>
<organism evidence="1 2">
    <name type="scientific">Mesoplasma lactucae ATCC 49193</name>
    <dbReference type="NCBI Taxonomy" id="81460"/>
    <lineage>
        <taxon>Bacteria</taxon>
        <taxon>Bacillati</taxon>
        <taxon>Mycoplasmatota</taxon>
        <taxon>Mollicutes</taxon>
        <taxon>Entomoplasmatales</taxon>
        <taxon>Entomoplasmataceae</taxon>
        <taxon>Mesoplasma</taxon>
    </lineage>
</organism>
<proteinExistence type="predicted"/>
<dbReference type="InterPro" id="IPR036163">
    <property type="entry name" value="HMA_dom_sf"/>
</dbReference>
<dbReference type="SUPFAM" id="SSF55008">
    <property type="entry name" value="HMA, heavy metal-associated domain"/>
    <property type="match status" value="1"/>
</dbReference>
<dbReference type="EMBL" id="CP023668">
    <property type="protein sequence ID" value="ATG97240.1"/>
    <property type="molecule type" value="Genomic_DNA"/>
</dbReference>
<gene>
    <name evidence="1" type="ORF">CP520_00485</name>
</gene>
<accession>A0A291IR59</accession>
<protein>
    <submittedName>
        <fullName evidence="1">Uncharacterized protein</fullName>
    </submittedName>
</protein>
<dbReference type="KEGG" id="mlac:CP520_00485"/>
<keyword evidence="2" id="KW-1185">Reference proteome</keyword>
<dbReference type="Gene3D" id="3.30.70.100">
    <property type="match status" value="1"/>
</dbReference>
<reference evidence="1 2" key="1">
    <citation type="submission" date="2017-09" db="EMBL/GenBank/DDBJ databases">
        <title>SPAdes assembly of the Mesoplasma lactucae genome.</title>
        <authorList>
            <person name="Knight T.F."/>
            <person name="Rubinstein R."/>
            <person name="Citino T."/>
        </authorList>
    </citation>
    <scope>NUCLEOTIDE SEQUENCE [LARGE SCALE GENOMIC DNA]</scope>
    <source>
        <strain evidence="1 2">831-C4</strain>
    </source>
</reference>
<dbReference type="RefSeq" id="WP_096862528.1">
    <property type="nucleotide sequence ID" value="NZ_CP023668.1"/>
</dbReference>